<comment type="caution">
    <text evidence="1">The sequence shown here is derived from an EMBL/GenBank/DDBJ whole genome shotgun (WGS) entry which is preliminary data.</text>
</comment>
<sequence>VFSLKLFDFGLTKAGPTGDITHVSTQVMDTQRYATPELLPQVQIRRIVLIGINLSREVIPVFARILLRTSLGKKHLVRTLLRTEITQVVNRRSWYDTTKLATEDVVTKGARKVLDGPRAFEESASPYITCSRSRTGIEGWQTRTSAKEKKLTAKAVSGKECKTGLRCQRIMRTCTREWRHWYYITRVALAKVSYQISRLHMLGHKNKDCQVLMMILTRTFDSDKYRDEAKVRKYEGKGCIGLEHGCASRRWTEPRPARGEWPPVVKRQKTVATGLIDEEQDELRGKEREPLSQSYIEEGTRSVGNGKLFAGSLPEGKVQSTPYKDKEKIYVAEALNDPRAWRTLVVTAVRCTLTLEAALLCSENLVSHNVNLEHRLEEMQAMQNELVKRAMQHELVEHLANVTAGLEEHLRIANEEKAFVEGDLEATHGRQQMLMLEKEAGEQTLREQLIGEKLVLDGLQG</sequence>
<evidence type="ECO:0008006" key="3">
    <source>
        <dbReference type="Google" id="ProtNLM"/>
    </source>
</evidence>
<accession>A0A7J7LT94</accession>
<evidence type="ECO:0000313" key="2">
    <source>
        <dbReference type="Proteomes" id="UP000541444"/>
    </source>
</evidence>
<proteinExistence type="predicted"/>
<organism evidence="1 2">
    <name type="scientific">Kingdonia uniflora</name>
    <dbReference type="NCBI Taxonomy" id="39325"/>
    <lineage>
        <taxon>Eukaryota</taxon>
        <taxon>Viridiplantae</taxon>
        <taxon>Streptophyta</taxon>
        <taxon>Embryophyta</taxon>
        <taxon>Tracheophyta</taxon>
        <taxon>Spermatophyta</taxon>
        <taxon>Magnoliopsida</taxon>
        <taxon>Ranunculales</taxon>
        <taxon>Circaeasteraceae</taxon>
        <taxon>Kingdonia</taxon>
    </lineage>
</organism>
<dbReference type="EMBL" id="JACGCM010002030">
    <property type="protein sequence ID" value="KAF6145740.1"/>
    <property type="molecule type" value="Genomic_DNA"/>
</dbReference>
<dbReference type="AlphaFoldDB" id="A0A7J7LT94"/>
<feature type="non-terminal residue" evidence="1">
    <location>
        <position position="461"/>
    </location>
</feature>
<evidence type="ECO:0000313" key="1">
    <source>
        <dbReference type="EMBL" id="KAF6145740.1"/>
    </source>
</evidence>
<dbReference type="OrthoDB" id="19657at2759"/>
<keyword evidence="2" id="KW-1185">Reference proteome</keyword>
<reference evidence="1 2" key="1">
    <citation type="journal article" date="2020" name="IScience">
        <title>Genome Sequencing of the Endangered Kingdonia uniflora (Circaeasteraceae, Ranunculales) Reveals Potential Mechanisms of Evolutionary Specialization.</title>
        <authorList>
            <person name="Sun Y."/>
            <person name="Deng T."/>
            <person name="Zhang A."/>
            <person name="Moore M.J."/>
            <person name="Landis J.B."/>
            <person name="Lin N."/>
            <person name="Zhang H."/>
            <person name="Zhang X."/>
            <person name="Huang J."/>
            <person name="Zhang X."/>
            <person name="Sun H."/>
            <person name="Wang H."/>
        </authorList>
    </citation>
    <scope>NUCLEOTIDE SEQUENCE [LARGE SCALE GENOMIC DNA]</scope>
    <source>
        <strain evidence="1">TB1705</strain>
        <tissue evidence="1">Leaf</tissue>
    </source>
</reference>
<name>A0A7J7LT94_9MAGN</name>
<dbReference type="Proteomes" id="UP000541444">
    <property type="component" value="Unassembled WGS sequence"/>
</dbReference>
<gene>
    <name evidence="1" type="ORF">GIB67_016189</name>
</gene>
<protein>
    <recommendedName>
        <fullName evidence="3">Protein kinase domain-containing protein</fullName>
    </recommendedName>
</protein>